<dbReference type="RefSeq" id="WP_345439828.1">
    <property type="nucleotide sequence ID" value="NZ_BAABHK010000018.1"/>
</dbReference>
<proteinExistence type="predicted"/>
<evidence type="ECO:0000256" key="1">
    <source>
        <dbReference type="SAM" id="SignalP"/>
    </source>
</evidence>
<evidence type="ECO:0000313" key="2">
    <source>
        <dbReference type="EMBL" id="GAA4636860.1"/>
    </source>
</evidence>
<protein>
    <recommendedName>
        <fullName evidence="4">Secreted protein</fullName>
    </recommendedName>
</protein>
<accession>A0ABP8UP73</accession>
<feature type="chain" id="PRO_5047162397" description="Secreted protein" evidence="1">
    <location>
        <begin position="37"/>
        <end position="292"/>
    </location>
</feature>
<evidence type="ECO:0008006" key="4">
    <source>
        <dbReference type="Google" id="ProtNLM"/>
    </source>
</evidence>
<gene>
    <name evidence="2" type="ORF">GCM10023196_088290</name>
</gene>
<keyword evidence="3" id="KW-1185">Reference proteome</keyword>
<dbReference type="Proteomes" id="UP001501442">
    <property type="component" value="Unassembled WGS sequence"/>
</dbReference>
<feature type="signal peptide" evidence="1">
    <location>
        <begin position="1"/>
        <end position="36"/>
    </location>
</feature>
<dbReference type="EMBL" id="BAABHK010000018">
    <property type="protein sequence ID" value="GAA4636860.1"/>
    <property type="molecule type" value="Genomic_DNA"/>
</dbReference>
<sequence>MSEQSRPSLWKQAPLAVLAVLGLATGVTITSGPAHADTGVTGTIAQGPVPTYVSTKTIYSGPSKAYPTAGTAQAGKSYAVLCTTAPGARKPGTQGPVAYSDAPEAWDRIADPASPDQPVGYLLDSDLALTSGGTKTDWTSLTACPAPPPLPEGDPQHPVLRAKTPGSDVPRNICKRGILEPGLNTIAFDSEQTIDIEFSTASLGVTGIDVTDTKTGYENSGNALPQILSTKNGPTSWHFTETANGTGVTTHIFSVTVGGAVGGKNQPVTDGKTDGDTVEGDVAWVARSIACG</sequence>
<reference evidence="3" key="1">
    <citation type="journal article" date="2019" name="Int. J. Syst. Evol. Microbiol.">
        <title>The Global Catalogue of Microorganisms (GCM) 10K type strain sequencing project: providing services to taxonomists for standard genome sequencing and annotation.</title>
        <authorList>
            <consortium name="The Broad Institute Genomics Platform"/>
            <consortium name="The Broad Institute Genome Sequencing Center for Infectious Disease"/>
            <person name="Wu L."/>
            <person name="Ma J."/>
        </authorList>
    </citation>
    <scope>NUCLEOTIDE SEQUENCE [LARGE SCALE GENOMIC DNA]</scope>
    <source>
        <strain evidence="3">JCM 17939</strain>
    </source>
</reference>
<name>A0ABP8UP73_9ACTN</name>
<evidence type="ECO:0000313" key="3">
    <source>
        <dbReference type="Proteomes" id="UP001501442"/>
    </source>
</evidence>
<comment type="caution">
    <text evidence="2">The sequence shown here is derived from an EMBL/GenBank/DDBJ whole genome shotgun (WGS) entry which is preliminary data.</text>
</comment>
<organism evidence="2 3">
    <name type="scientific">Actinoallomurus vinaceus</name>
    <dbReference type="NCBI Taxonomy" id="1080074"/>
    <lineage>
        <taxon>Bacteria</taxon>
        <taxon>Bacillati</taxon>
        <taxon>Actinomycetota</taxon>
        <taxon>Actinomycetes</taxon>
        <taxon>Streptosporangiales</taxon>
        <taxon>Thermomonosporaceae</taxon>
        <taxon>Actinoallomurus</taxon>
    </lineage>
</organism>
<keyword evidence="1" id="KW-0732">Signal</keyword>